<keyword evidence="1" id="KW-0732">Signal</keyword>
<gene>
    <name evidence="2" type="ORF">SAMN04489798_3761</name>
</gene>
<reference evidence="2 3" key="1">
    <citation type="submission" date="2016-10" db="EMBL/GenBank/DDBJ databases">
        <authorList>
            <person name="de Groot N.N."/>
        </authorList>
    </citation>
    <scope>NUCLEOTIDE SEQUENCE [LARGE SCALE GENOMIC DNA]</scope>
    <source>
        <strain evidence="2 3">CECT 7543</strain>
    </source>
</reference>
<name>A0A1H0M426_9PSED</name>
<evidence type="ECO:0008006" key="4">
    <source>
        <dbReference type="Google" id="ProtNLM"/>
    </source>
</evidence>
<dbReference type="RefSeq" id="WP_090183012.1">
    <property type="nucleotide sequence ID" value="NZ_LT629705.1"/>
</dbReference>
<feature type="signal peptide" evidence="1">
    <location>
        <begin position="1"/>
        <end position="20"/>
    </location>
</feature>
<dbReference type="OrthoDB" id="6903763at2"/>
<feature type="chain" id="PRO_5009250086" description="DUF2790 domain-containing protein" evidence="1">
    <location>
        <begin position="21"/>
        <end position="78"/>
    </location>
</feature>
<dbReference type="InterPro" id="IPR021245">
    <property type="entry name" value="DUF2790"/>
</dbReference>
<organism evidence="2 3">
    <name type="scientific">Pseudomonas arsenicoxydans</name>
    <dbReference type="NCBI Taxonomy" id="702115"/>
    <lineage>
        <taxon>Bacteria</taxon>
        <taxon>Pseudomonadati</taxon>
        <taxon>Pseudomonadota</taxon>
        <taxon>Gammaproteobacteria</taxon>
        <taxon>Pseudomonadales</taxon>
        <taxon>Pseudomonadaceae</taxon>
        <taxon>Pseudomonas</taxon>
    </lineage>
</organism>
<dbReference type="EMBL" id="LT629705">
    <property type="protein sequence ID" value="SDO75173.1"/>
    <property type="molecule type" value="Genomic_DNA"/>
</dbReference>
<dbReference type="Proteomes" id="UP000198827">
    <property type="component" value="Chromosome I"/>
</dbReference>
<dbReference type="AlphaFoldDB" id="A0A1H0M426"/>
<accession>A0A1H0M426</accession>
<proteinExistence type="predicted"/>
<dbReference type="Gene3D" id="2.30.140.50">
    <property type="entry name" value="Protein of unknown function DUF2790"/>
    <property type="match status" value="1"/>
</dbReference>
<protein>
    <recommendedName>
        <fullName evidence="4">DUF2790 domain-containing protein</fullName>
    </recommendedName>
</protein>
<evidence type="ECO:0000313" key="3">
    <source>
        <dbReference type="Proteomes" id="UP000198827"/>
    </source>
</evidence>
<sequence length="78" mass="8313">MKKILLVVSLLAGISAQVHAQDAAVAYQYDMHLDIAQVVAITPVADVCGVVPMEMTYLDSKGATHILQYSEFGTGCSN</sequence>
<evidence type="ECO:0000256" key="1">
    <source>
        <dbReference type="SAM" id="SignalP"/>
    </source>
</evidence>
<evidence type="ECO:0000313" key="2">
    <source>
        <dbReference type="EMBL" id="SDO75173.1"/>
    </source>
</evidence>
<dbReference type="Pfam" id="PF10976">
    <property type="entry name" value="DUF2790"/>
    <property type="match status" value="1"/>
</dbReference>